<sequence>MWHYQAPLRDMHFILEHWLQAPQAWSQMPAFEALDLPLALQVLGEAGRFSADVLAPLNSSGDRQGCRFDNGRVSTPDGFVQAYRAFAEGGWPALACDEAFGGQGLPQLLDAALQEMLYASNHAWAMYTGIAHGAYLCLKTHAPQWIKERYLPQIVSGEALPTMCLTEPQAGSDVGLLRCRAEPQGDGSYRLSGSKLFISGGEHDLTENILHLVLARLPGAPTGSRGISLFLVPRRLDDGQTNALRCDGIEHKMGIKGSATCSLVFDGAQGWLIGEANHGLAAMFVMMNSARLHVGLQGLGHAEAAWQNAYTYALERRQMRAPKRPVGVAAEAVDPIHYHPAMRRVLLELQACAEGMRAVGYWAAHLLDQAEHAPDMATRQSALQLAELLTPVIKAFFTEQGFRLASNALQVFGGYGYVAEFAIEQTLRDSRIAMIYEGSNEIQANDLLLRKVLGDEGRALAQLLAVMREEAGQDCETAGCTGFGAELALLCDKLEGVHLEIRDQAVEDGEYPYRAAGGFLRLCGLALLAFAWTRAARVGRLLPDSDPLRVSKLQTASFFFAYLLPEADQRIAAIRAAKAPLPFLSEFL</sequence>
<name>A0ACC7MU30_9PSED</name>
<proteinExistence type="predicted"/>
<protein>
    <submittedName>
        <fullName evidence="1">Acyl-CoA dehydrogenase family protein</fullName>
    </submittedName>
</protein>
<gene>
    <name evidence="1" type="ORF">ACJEBM_15010</name>
</gene>
<reference evidence="1" key="1">
    <citation type="submission" date="2024-11" db="EMBL/GenBank/DDBJ databases">
        <authorList>
            <person name="Lucas J.A."/>
        </authorList>
    </citation>
    <scope>NUCLEOTIDE SEQUENCE</scope>
    <source>
        <strain evidence="1">Z 8.8</strain>
    </source>
</reference>
<dbReference type="EMBL" id="JBJHQE010000025">
    <property type="protein sequence ID" value="MFK9081986.1"/>
    <property type="molecule type" value="Genomic_DNA"/>
</dbReference>
<dbReference type="Proteomes" id="UP001622950">
    <property type="component" value="Unassembled WGS sequence"/>
</dbReference>
<keyword evidence="2" id="KW-1185">Reference proteome</keyword>
<accession>A0ACC7MU30</accession>
<evidence type="ECO:0000313" key="1">
    <source>
        <dbReference type="EMBL" id="MFK9081986.1"/>
    </source>
</evidence>
<comment type="caution">
    <text evidence="1">The sequence shown here is derived from an EMBL/GenBank/DDBJ whole genome shotgun (WGS) entry which is preliminary data.</text>
</comment>
<evidence type="ECO:0000313" key="2">
    <source>
        <dbReference type="Proteomes" id="UP001622950"/>
    </source>
</evidence>
<organism evidence="1 2">
    <name type="scientific">Pseudomonas neuropathica</name>
    <dbReference type="NCBI Taxonomy" id="2730425"/>
    <lineage>
        <taxon>Bacteria</taxon>
        <taxon>Pseudomonadati</taxon>
        <taxon>Pseudomonadota</taxon>
        <taxon>Gammaproteobacteria</taxon>
        <taxon>Pseudomonadales</taxon>
        <taxon>Pseudomonadaceae</taxon>
        <taxon>Pseudomonas</taxon>
    </lineage>
</organism>